<dbReference type="Proteomes" id="UP000265520">
    <property type="component" value="Unassembled WGS sequence"/>
</dbReference>
<protein>
    <submittedName>
        <fullName evidence="2">Uncharacterized protein</fullName>
    </submittedName>
</protein>
<keyword evidence="1" id="KW-0732">Signal</keyword>
<reference evidence="2 3" key="1">
    <citation type="journal article" date="2018" name="Front. Plant Sci.">
        <title>Red Clover (Trifolium pratense) and Zigzag Clover (T. medium) - A Picture of Genomic Similarities and Differences.</title>
        <authorList>
            <person name="Dluhosova J."/>
            <person name="Istvanek J."/>
            <person name="Nedelnik J."/>
            <person name="Repkova J."/>
        </authorList>
    </citation>
    <scope>NUCLEOTIDE SEQUENCE [LARGE SCALE GENOMIC DNA]</scope>
    <source>
        <strain evidence="3">cv. 10/8</strain>
        <tissue evidence="2">Leaf</tissue>
    </source>
</reference>
<dbReference type="AlphaFoldDB" id="A0A392V669"/>
<name>A0A392V669_9FABA</name>
<feature type="signal peptide" evidence="1">
    <location>
        <begin position="1"/>
        <end position="19"/>
    </location>
</feature>
<keyword evidence="3" id="KW-1185">Reference proteome</keyword>
<dbReference type="EMBL" id="LXQA011051246">
    <property type="protein sequence ID" value="MCI82769.1"/>
    <property type="molecule type" value="Genomic_DNA"/>
</dbReference>
<accession>A0A392V669</accession>
<feature type="non-terminal residue" evidence="2">
    <location>
        <position position="42"/>
    </location>
</feature>
<evidence type="ECO:0000313" key="2">
    <source>
        <dbReference type="EMBL" id="MCI82769.1"/>
    </source>
</evidence>
<evidence type="ECO:0000256" key="1">
    <source>
        <dbReference type="SAM" id="SignalP"/>
    </source>
</evidence>
<feature type="chain" id="PRO_5017427926" evidence="1">
    <location>
        <begin position="20"/>
        <end position="42"/>
    </location>
</feature>
<evidence type="ECO:0000313" key="3">
    <source>
        <dbReference type="Proteomes" id="UP000265520"/>
    </source>
</evidence>
<comment type="caution">
    <text evidence="2">The sequence shown here is derived from an EMBL/GenBank/DDBJ whole genome shotgun (WGS) entry which is preliminary data.</text>
</comment>
<sequence length="42" mass="4830">MQWCFLYTVGVCSLSYCLDWLVVQDYGRKNECADRGSIGYVS</sequence>
<proteinExistence type="predicted"/>
<organism evidence="2 3">
    <name type="scientific">Trifolium medium</name>
    <dbReference type="NCBI Taxonomy" id="97028"/>
    <lineage>
        <taxon>Eukaryota</taxon>
        <taxon>Viridiplantae</taxon>
        <taxon>Streptophyta</taxon>
        <taxon>Embryophyta</taxon>
        <taxon>Tracheophyta</taxon>
        <taxon>Spermatophyta</taxon>
        <taxon>Magnoliopsida</taxon>
        <taxon>eudicotyledons</taxon>
        <taxon>Gunneridae</taxon>
        <taxon>Pentapetalae</taxon>
        <taxon>rosids</taxon>
        <taxon>fabids</taxon>
        <taxon>Fabales</taxon>
        <taxon>Fabaceae</taxon>
        <taxon>Papilionoideae</taxon>
        <taxon>50 kb inversion clade</taxon>
        <taxon>NPAAA clade</taxon>
        <taxon>Hologalegina</taxon>
        <taxon>IRL clade</taxon>
        <taxon>Trifolieae</taxon>
        <taxon>Trifolium</taxon>
    </lineage>
</organism>